<sequence length="211" mass="23059">MDSIDLVTVGIIAINLLVSIKGFNDVNFFDRYKFSVGAIKAGQKERMFSSGFLHVDFSHLFFNMFTLFFFAPIVIAWLGAVKFVIIYVISLIAGSLLSMVFHKDEDYYTAVGASGAVTGILYAAILLDPWMQINFIIPGWVFGIGYLIYSIYGMKSRLGNIGHTAHFGGAVGGYATTLILMPGLALQDPLMVGLLAIPIVALFVLQKLGKI</sequence>
<gene>
    <name evidence="9" type="ORF">SAMN04487992_106195</name>
</gene>
<keyword evidence="4" id="KW-0378">Hydrolase</keyword>
<dbReference type="RefSeq" id="WP_025615245.1">
    <property type="nucleotide sequence ID" value="NZ_CANLMK010000015.1"/>
</dbReference>
<name>A0A1G7HPA2_9FLAO</name>
<evidence type="ECO:0000256" key="4">
    <source>
        <dbReference type="ARBA" id="ARBA00022801"/>
    </source>
</evidence>
<evidence type="ECO:0000259" key="8">
    <source>
        <dbReference type="Pfam" id="PF01694"/>
    </source>
</evidence>
<comment type="subcellular location">
    <subcellularLocation>
        <location evidence="1">Membrane</location>
        <topology evidence="1">Multi-pass membrane protein</topology>
    </subcellularLocation>
</comment>
<keyword evidence="10" id="KW-1185">Reference proteome</keyword>
<proteinExistence type="inferred from homology"/>
<evidence type="ECO:0000256" key="7">
    <source>
        <dbReference type="SAM" id="Phobius"/>
    </source>
</evidence>
<feature type="transmembrane region" description="Helical" evidence="7">
    <location>
        <begin position="164"/>
        <end position="184"/>
    </location>
</feature>
<evidence type="ECO:0000256" key="1">
    <source>
        <dbReference type="ARBA" id="ARBA00004141"/>
    </source>
</evidence>
<feature type="transmembrane region" description="Helical" evidence="7">
    <location>
        <begin position="190"/>
        <end position="208"/>
    </location>
</feature>
<evidence type="ECO:0000256" key="5">
    <source>
        <dbReference type="ARBA" id="ARBA00022989"/>
    </source>
</evidence>
<feature type="domain" description="Peptidase S54 rhomboid" evidence="8">
    <location>
        <begin position="42"/>
        <end position="181"/>
    </location>
</feature>
<dbReference type="AlphaFoldDB" id="A0A1G7HPA2"/>
<dbReference type="InterPro" id="IPR035952">
    <property type="entry name" value="Rhomboid-like_sf"/>
</dbReference>
<protein>
    <submittedName>
        <fullName evidence="9">Rhomboid family protein</fullName>
    </submittedName>
</protein>
<dbReference type="GeneID" id="78062131"/>
<feature type="transmembrane region" description="Helical" evidence="7">
    <location>
        <begin position="60"/>
        <end position="78"/>
    </location>
</feature>
<dbReference type="Pfam" id="PF01694">
    <property type="entry name" value="Rhomboid"/>
    <property type="match status" value="1"/>
</dbReference>
<keyword evidence="3 7" id="KW-0812">Transmembrane</keyword>
<keyword evidence="6 7" id="KW-0472">Membrane</keyword>
<dbReference type="InterPro" id="IPR050925">
    <property type="entry name" value="Rhomboid_protease_S54"/>
</dbReference>
<dbReference type="SUPFAM" id="SSF144091">
    <property type="entry name" value="Rhomboid-like"/>
    <property type="match status" value="1"/>
</dbReference>
<feature type="transmembrane region" description="Helical" evidence="7">
    <location>
        <begin position="84"/>
        <end position="101"/>
    </location>
</feature>
<organism evidence="9 10">
    <name type="scientific">Cellulophaga baltica</name>
    <dbReference type="NCBI Taxonomy" id="76594"/>
    <lineage>
        <taxon>Bacteria</taxon>
        <taxon>Pseudomonadati</taxon>
        <taxon>Bacteroidota</taxon>
        <taxon>Flavobacteriia</taxon>
        <taxon>Flavobacteriales</taxon>
        <taxon>Flavobacteriaceae</taxon>
        <taxon>Cellulophaga</taxon>
    </lineage>
</organism>
<reference evidence="10" key="1">
    <citation type="submission" date="2016-10" db="EMBL/GenBank/DDBJ databases">
        <authorList>
            <person name="Varghese N."/>
            <person name="Submissions S."/>
        </authorList>
    </citation>
    <scope>NUCLEOTIDE SEQUENCE [LARGE SCALE GENOMIC DNA]</scope>
    <source>
        <strain evidence="10">DSM 24729</strain>
    </source>
</reference>
<evidence type="ECO:0000313" key="9">
    <source>
        <dbReference type="EMBL" id="SDF02250.1"/>
    </source>
</evidence>
<evidence type="ECO:0000313" key="10">
    <source>
        <dbReference type="Proteomes" id="UP000182114"/>
    </source>
</evidence>
<dbReference type="Proteomes" id="UP000182114">
    <property type="component" value="Unassembled WGS sequence"/>
</dbReference>
<dbReference type="Gene3D" id="1.20.1540.10">
    <property type="entry name" value="Rhomboid-like"/>
    <property type="match status" value="1"/>
</dbReference>
<dbReference type="InterPro" id="IPR022764">
    <property type="entry name" value="Peptidase_S54_rhomboid_dom"/>
</dbReference>
<dbReference type="eggNOG" id="COG0705">
    <property type="taxonomic scope" value="Bacteria"/>
</dbReference>
<dbReference type="GO" id="GO:0016020">
    <property type="term" value="C:membrane"/>
    <property type="evidence" value="ECO:0007669"/>
    <property type="project" value="UniProtKB-SubCell"/>
</dbReference>
<comment type="similarity">
    <text evidence="2">Belongs to the peptidase S54 family.</text>
</comment>
<dbReference type="EMBL" id="FNBD01000006">
    <property type="protein sequence ID" value="SDF02250.1"/>
    <property type="molecule type" value="Genomic_DNA"/>
</dbReference>
<evidence type="ECO:0000256" key="2">
    <source>
        <dbReference type="ARBA" id="ARBA00009045"/>
    </source>
</evidence>
<keyword evidence="5 7" id="KW-1133">Transmembrane helix</keyword>
<feature type="transmembrane region" description="Helical" evidence="7">
    <location>
        <begin position="133"/>
        <end position="152"/>
    </location>
</feature>
<feature type="transmembrane region" description="Helical" evidence="7">
    <location>
        <begin position="6"/>
        <end position="23"/>
    </location>
</feature>
<dbReference type="GO" id="GO:0004252">
    <property type="term" value="F:serine-type endopeptidase activity"/>
    <property type="evidence" value="ECO:0007669"/>
    <property type="project" value="InterPro"/>
</dbReference>
<dbReference type="PANTHER" id="PTHR43731:SF14">
    <property type="entry name" value="PRESENILIN-ASSOCIATED RHOMBOID-LIKE PROTEIN, MITOCHONDRIAL"/>
    <property type="match status" value="1"/>
</dbReference>
<evidence type="ECO:0000256" key="6">
    <source>
        <dbReference type="ARBA" id="ARBA00023136"/>
    </source>
</evidence>
<feature type="transmembrane region" description="Helical" evidence="7">
    <location>
        <begin position="108"/>
        <end position="127"/>
    </location>
</feature>
<accession>A0A1G7HPA2</accession>
<dbReference type="PANTHER" id="PTHR43731">
    <property type="entry name" value="RHOMBOID PROTEASE"/>
    <property type="match status" value="1"/>
</dbReference>
<evidence type="ECO:0000256" key="3">
    <source>
        <dbReference type="ARBA" id="ARBA00022692"/>
    </source>
</evidence>